<keyword evidence="7" id="KW-0460">Magnesium</keyword>
<dbReference type="GO" id="GO:0008033">
    <property type="term" value="P:tRNA processing"/>
    <property type="evidence" value="ECO:0007669"/>
    <property type="project" value="UniProtKB-KW"/>
</dbReference>
<feature type="domain" description="tRNA nucleotidyltransferase/poly(A) polymerase RNA and SrmB- binding" evidence="11">
    <location>
        <begin position="155"/>
        <end position="213"/>
    </location>
</feature>
<dbReference type="AlphaFoldDB" id="A0A1I1ZS57"/>
<evidence type="ECO:0000256" key="7">
    <source>
        <dbReference type="ARBA" id="ARBA00022842"/>
    </source>
</evidence>
<dbReference type="CDD" id="cd05398">
    <property type="entry name" value="NT_ClassII-CCAase"/>
    <property type="match status" value="1"/>
</dbReference>
<dbReference type="SUPFAM" id="SSF81301">
    <property type="entry name" value="Nucleotidyltransferase"/>
    <property type="match status" value="1"/>
</dbReference>
<feature type="domain" description="CCA-adding enzyme C-terminal" evidence="12">
    <location>
        <begin position="230"/>
        <end position="377"/>
    </location>
</feature>
<evidence type="ECO:0000256" key="3">
    <source>
        <dbReference type="ARBA" id="ARBA00022694"/>
    </source>
</evidence>
<proteinExistence type="inferred from homology"/>
<keyword evidence="14" id="KW-1185">Reference proteome</keyword>
<dbReference type="InterPro" id="IPR050264">
    <property type="entry name" value="Bact_CCA-adding_enz_type3_sf"/>
</dbReference>
<keyword evidence="4" id="KW-0548">Nucleotidyltransferase</keyword>
<keyword evidence="6" id="KW-0547">Nucleotide-binding</keyword>
<evidence type="ECO:0000313" key="13">
    <source>
        <dbReference type="EMBL" id="SFE34465.1"/>
    </source>
</evidence>
<dbReference type="Pfam" id="PF13735">
    <property type="entry name" value="tRNA_NucTran2_2"/>
    <property type="match status" value="1"/>
</dbReference>
<dbReference type="Gene3D" id="1.10.110.30">
    <property type="match status" value="1"/>
</dbReference>
<dbReference type="Proteomes" id="UP000199516">
    <property type="component" value="Unassembled WGS sequence"/>
</dbReference>
<evidence type="ECO:0000313" key="14">
    <source>
        <dbReference type="Proteomes" id="UP000199516"/>
    </source>
</evidence>
<evidence type="ECO:0000256" key="2">
    <source>
        <dbReference type="ARBA" id="ARBA00022679"/>
    </source>
</evidence>
<dbReference type="OrthoDB" id="9805698at2"/>
<name>A0A1I1ZS57_9BACI</name>
<dbReference type="Gene3D" id="1.10.246.80">
    <property type="match status" value="1"/>
</dbReference>
<dbReference type="Pfam" id="PF12627">
    <property type="entry name" value="PolyA_pol_RNAbd"/>
    <property type="match status" value="1"/>
</dbReference>
<dbReference type="InterPro" id="IPR043519">
    <property type="entry name" value="NT_sf"/>
</dbReference>
<dbReference type="RefSeq" id="WP_091656674.1">
    <property type="nucleotide sequence ID" value="NZ_FONT01000001.1"/>
</dbReference>
<evidence type="ECO:0000259" key="11">
    <source>
        <dbReference type="Pfam" id="PF12627"/>
    </source>
</evidence>
<dbReference type="Pfam" id="PF01743">
    <property type="entry name" value="PolyA_pol"/>
    <property type="match status" value="1"/>
</dbReference>
<comment type="similarity">
    <text evidence="9">Belongs to the tRNA nucleotidyltransferase/poly(A) polymerase family.</text>
</comment>
<accession>A0A1I1ZS57</accession>
<dbReference type="GO" id="GO:0046872">
    <property type="term" value="F:metal ion binding"/>
    <property type="evidence" value="ECO:0007669"/>
    <property type="project" value="UniProtKB-KW"/>
</dbReference>
<dbReference type="InterPro" id="IPR032810">
    <property type="entry name" value="CCA-adding_enz_C"/>
</dbReference>
<dbReference type="GO" id="GO:0000049">
    <property type="term" value="F:tRNA binding"/>
    <property type="evidence" value="ECO:0007669"/>
    <property type="project" value="TreeGrafter"/>
</dbReference>
<gene>
    <name evidence="13" type="ORF">SAMN05192532_101412</name>
</gene>
<keyword evidence="3" id="KW-0819">tRNA processing</keyword>
<dbReference type="PANTHER" id="PTHR46173">
    <property type="entry name" value="CCA TRNA NUCLEOTIDYLTRANSFERASE 1, MITOCHONDRIAL"/>
    <property type="match status" value="1"/>
</dbReference>
<dbReference type="STRING" id="930128.SAMN05192532_101412"/>
<keyword evidence="5" id="KW-0479">Metal-binding</keyword>
<dbReference type="GO" id="GO:0000166">
    <property type="term" value="F:nucleotide binding"/>
    <property type="evidence" value="ECO:0007669"/>
    <property type="project" value="UniProtKB-KW"/>
</dbReference>
<evidence type="ECO:0000259" key="12">
    <source>
        <dbReference type="Pfam" id="PF13735"/>
    </source>
</evidence>
<evidence type="ECO:0000259" key="10">
    <source>
        <dbReference type="Pfam" id="PF01743"/>
    </source>
</evidence>
<dbReference type="Gene3D" id="1.20.58.560">
    <property type="match status" value="1"/>
</dbReference>
<organism evidence="13 14">
    <name type="scientific">Alteribacillus iranensis</name>
    <dbReference type="NCBI Taxonomy" id="930128"/>
    <lineage>
        <taxon>Bacteria</taxon>
        <taxon>Bacillati</taxon>
        <taxon>Bacillota</taxon>
        <taxon>Bacilli</taxon>
        <taxon>Bacillales</taxon>
        <taxon>Bacillaceae</taxon>
        <taxon>Alteribacillus</taxon>
    </lineage>
</organism>
<evidence type="ECO:0000256" key="5">
    <source>
        <dbReference type="ARBA" id="ARBA00022723"/>
    </source>
</evidence>
<evidence type="ECO:0000256" key="8">
    <source>
        <dbReference type="ARBA" id="ARBA00022884"/>
    </source>
</evidence>
<evidence type="ECO:0000256" key="4">
    <source>
        <dbReference type="ARBA" id="ARBA00022695"/>
    </source>
</evidence>
<evidence type="ECO:0000256" key="1">
    <source>
        <dbReference type="ARBA" id="ARBA00001946"/>
    </source>
</evidence>
<comment type="cofactor">
    <cofactor evidence="1">
        <name>Mg(2+)</name>
        <dbReference type="ChEBI" id="CHEBI:18420"/>
    </cofactor>
</comment>
<protein>
    <submittedName>
        <fullName evidence="13">tRNA nucleotidyltransferase (CCA-adding enzyme)</fullName>
    </submittedName>
</protein>
<sequence length="386" mass="44836">MDREAWKIAQQFISYFDEKGFASYIVGGAVRDLLLEREVKDFDVVTKASECEIEALFPKAIRASRRFPIYIVRWDDCLFEVTPFRKGAVTLIEDLSKRDFTMNSLAMDKNGEVIDPLHGLQDLERQRINAHDPEKVFTDDPLRILRAFRFQSEFGYTIEKKTWKAMIQRLTKLQEVAKERIHAEVGKLLLGEFHKTALTHFEEAKVASFLPETMKTSSPSTISTTWYLIRLRSENTRWAAFLLRMYGNEAVAKTSAWRFSNDQKRNVQSILKTVLTYSEEIPWGQYMIYKMGEAALDAEAVHQWLHNKENTNRITDVTHALSQLPIRSKRDMAVDGRDIINHFDFIKKEKIGHLLDCAEKAVVHGIVKNEKTALLKYLKENCEHEK</sequence>
<dbReference type="SUPFAM" id="SSF81891">
    <property type="entry name" value="Poly A polymerase C-terminal region-like"/>
    <property type="match status" value="1"/>
</dbReference>
<dbReference type="InterPro" id="IPR002646">
    <property type="entry name" value="PolA_pol_head_dom"/>
</dbReference>
<dbReference type="InterPro" id="IPR032828">
    <property type="entry name" value="PolyA_RNA-bd"/>
</dbReference>
<dbReference type="Gene3D" id="3.30.460.10">
    <property type="entry name" value="Beta Polymerase, domain 2"/>
    <property type="match status" value="1"/>
</dbReference>
<reference evidence="13 14" key="1">
    <citation type="submission" date="2016-10" db="EMBL/GenBank/DDBJ databases">
        <authorList>
            <person name="de Groot N.N."/>
        </authorList>
    </citation>
    <scope>NUCLEOTIDE SEQUENCE [LARGE SCALE GENOMIC DNA]</scope>
    <source>
        <strain evidence="13 14">DSM 23995</strain>
    </source>
</reference>
<keyword evidence="2 9" id="KW-0808">Transferase</keyword>
<evidence type="ECO:0000256" key="9">
    <source>
        <dbReference type="RuleBase" id="RU003953"/>
    </source>
</evidence>
<dbReference type="NCBIfam" id="NF009814">
    <property type="entry name" value="PRK13299.1"/>
    <property type="match status" value="1"/>
</dbReference>
<dbReference type="EMBL" id="FONT01000001">
    <property type="protein sequence ID" value="SFE34465.1"/>
    <property type="molecule type" value="Genomic_DNA"/>
</dbReference>
<dbReference type="GO" id="GO:0016779">
    <property type="term" value="F:nucleotidyltransferase activity"/>
    <property type="evidence" value="ECO:0007669"/>
    <property type="project" value="UniProtKB-KW"/>
</dbReference>
<evidence type="ECO:0000256" key="6">
    <source>
        <dbReference type="ARBA" id="ARBA00022741"/>
    </source>
</evidence>
<keyword evidence="8 9" id="KW-0694">RNA-binding</keyword>
<feature type="domain" description="Poly A polymerase head" evidence="10">
    <location>
        <begin position="24"/>
        <end position="128"/>
    </location>
</feature>
<dbReference type="PANTHER" id="PTHR46173:SF1">
    <property type="entry name" value="CCA TRNA NUCLEOTIDYLTRANSFERASE 1, MITOCHONDRIAL"/>
    <property type="match status" value="1"/>
</dbReference>